<dbReference type="HAMAP" id="MF_00303">
    <property type="entry name" value="Trigger_factor_Tig"/>
    <property type="match status" value="1"/>
</dbReference>
<dbReference type="EMBL" id="VFIY01000004">
    <property type="protein sequence ID" value="TPD62875.1"/>
    <property type="molecule type" value="Genomic_DNA"/>
</dbReference>
<dbReference type="Gene3D" id="1.10.3120.10">
    <property type="entry name" value="Trigger factor, C-terminal domain"/>
    <property type="match status" value="1"/>
</dbReference>
<dbReference type="EC" id="5.2.1.8" evidence="3 12"/>
<evidence type="ECO:0000256" key="9">
    <source>
        <dbReference type="ARBA" id="ARBA00023306"/>
    </source>
</evidence>
<evidence type="ECO:0000256" key="14">
    <source>
        <dbReference type="RuleBase" id="RU003914"/>
    </source>
</evidence>
<evidence type="ECO:0000256" key="8">
    <source>
        <dbReference type="ARBA" id="ARBA00023235"/>
    </source>
</evidence>
<keyword evidence="18" id="KW-1185">Reference proteome</keyword>
<comment type="function">
    <text evidence="10 12">Involved in protein export. Acts as a chaperone by maintaining the newly synthesized protein in an open conformation. Functions as a peptidyl-prolyl cis-trans isomerase.</text>
</comment>
<organism evidence="17 18">
    <name type="scientific">Emcibacter nanhaiensis</name>
    <dbReference type="NCBI Taxonomy" id="1505037"/>
    <lineage>
        <taxon>Bacteria</taxon>
        <taxon>Pseudomonadati</taxon>
        <taxon>Pseudomonadota</taxon>
        <taxon>Alphaproteobacteria</taxon>
        <taxon>Emcibacterales</taxon>
        <taxon>Emcibacteraceae</taxon>
        <taxon>Emcibacter</taxon>
    </lineage>
</organism>
<dbReference type="InterPro" id="IPR037041">
    <property type="entry name" value="Trigger_fac_C_sf"/>
</dbReference>
<keyword evidence="12" id="KW-0963">Cytoplasm</keyword>
<evidence type="ECO:0000256" key="11">
    <source>
        <dbReference type="ARBA" id="ARBA00029986"/>
    </source>
</evidence>
<dbReference type="SUPFAM" id="SSF109998">
    <property type="entry name" value="Triger factor/SurA peptide-binding domain-like"/>
    <property type="match status" value="1"/>
</dbReference>
<evidence type="ECO:0000256" key="15">
    <source>
        <dbReference type="SAM" id="MobiDB-lite"/>
    </source>
</evidence>
<dbReference type="InterPro" id="IPR008880">
    <property type="entry name" value="Trigger_fac_C"/>
</dbReference>
<dbReference type="Pfam" id="PF05698">
    <property type="entry name" value="Trigger_C"/>
    <property type="match status" value="1"/>
</dbReference>
<dbReference type="OrthoDB" id="9767721at2"/>
<evidence type="ECO:0000256" key="10">
    <source>
        <dbReference type="ARBA" id="ARBA00024849"/>
    </source>
</evidence>
<keyword evidence="8 12" id="KW-0413">Isomerase</keyword>
<protein>
    <recommendedName>
        <fullName evidence="4 12">Trigger factor</fullName>
        <shortName evidence="12">TF</shortName>
        <ecNumber evidence="3 12">5.2.1.8</ecNumber>
    </recommendedName>
    <alternativeName>
        <fullName evidence="11 12">PPIase</fullName>
    </alternativeName>
</protein>
<feature type="region of interest" description="Disordered" evidence="15">
    <location>
        <begin position="448"/>
        <end position="509"/>
    </location>
</feature>
<dbReference type="SUPFAM" id="SSF102735">
    <property type="entry name" value="Trigger factor ribosome-binding domain"/>
    <property type="match status" value="1"/>
</dbReference>
<evidence type="ECO:0000256" key="13">
    <source>
        <dbReference type="PROSITE-ProRule" id="PRU00277"/>
    </source>
</evidence>
<evidence type="ECO:0000313" key="18">
    <source>
        <dbReference type="Proteomes" id="UP000319148"/>
    </source>
</evidence>
<dbReference type="GO" id="GO:0043335">
    <property type="term" value="P:protein unfolding"/>
    <property type="evidence" value="ECO:0007669"/>
    <property type="project" value="TreeGrafter"/>
</dbReference>
<dbReference type="GO" id="GO:0005737">
    <property type="term" value="C:cytoplasm"/>
    <property type="evidence" value="ECO:0007669"/>
    <property type="project" value="UniProtKB-SubCell"/>
</dbReference>
<comment type="catalytic activity">
    <reaction evidence="1 12 13">
        <text>[protein]-peptidylproline (omega=180) = [protein]-peptidylproline (omega=0)</text>
        <dbReference type="Rhea" id="RHEA:16237"/>
        <dbReference type="Rhea" id="RHEA-COMP:10747"/>
        <dbReference type="Rhea" id="RHEA-COMP:10748"/>
        <dbReference type="ChEBI" id="CHEBI:83833"/>
        <dbReference type="ChEBI" id="CHEBI:83834"/>
        <dbReference type="EC" id="5.2.1.8"/>
    </reaction>
</comment>
<reference evidence="18" key="1">
    <citation type="submission" date="2019-06" db="EMBL/GenBank/DDBJ databases">
        <title>The complete genome of Emcibacter congregatus ZYLT.</title>
        <authorList>
            <person name="Zhao Z."/>
        </authorList>
    </citation>
    <scope>NUCLEOTIDE SEQUENCE [LARGE SCALE GENOMIC DNA]</scope>
    <source>
        <strain evidence="18">MCCC 1A06723</strain>
    </source>
</reference>
<evidence type="ECO:0000259" key="16">
    <source>
        <dbReference type="PROSITE" id="PS50059"/>
    </source>
</evidence>
<gene>
    <name evidence="12" type="primary">tig</name>
    <name evidence="17" type="ORF">FIV46_02000</name>
</gene>
<comment type="similarity">
    <text evidence="2 12 14">Belongs to the FKBP-type PPIase family. Tig subfamily.</text>
</comment>
<feature type="compositionally biased region" description="Basic residues" evidence="15">
    <location>
        <begin position="488"/>
        <end position="503"/>
    </location>
</feature>
<dbReference type="PROSITE" id="PS50059">
    <property type="entry name" value="FKBP_PPIASE"/>
    <property type="match status" value="1"/>
</dbReference>
<dbReference type="Gene3D" id="3.10.50.40">
    <property type="match status" value="1"/>
</dbReference>
<dbReference type="InterPro" id="IPR005215">
    <property type="entry name" value="Trig_fac"/>
</dbReference>
<dbReference type="RefSeq" id="WP_139938125.1">
    <property type="nucleotide sequence ID" value="NZ_JBHSYP010000022.1"/>
</dbReference>
<evidence type="ECO:0000256" key="1">
    <source>
        <dbReference type="ARBA" id="ARBA00000971"/>
    </source>
</evidence>
<dbReference type="InterPro" id="IPR027304">
    <property type="entry name" value="Trigger_fact/SurA_dom_sf"/>
</dbReference>
<comment type="domain">
    <text evidence="12">Consists of 3 domains; the N-terminus binds the ribosome, the middle domain has PPIase activity, while the C-terminus has intrinsic chaperone activity on its own.</text>
</comment>
<keyword evidence="5 12" id="KW-0132">Cell division</keyword>
<dbReference type="InterPro" id="IPR001179">
    <property type="entry name" value="PPIase_FKBP_dom"/>
</dbReference>
<dbReference type="GO" id="GO:0051083">
    <property type="term" value="P:'de novo' cotranslational protein folding"/>
    <property type="evidence" value="ECO:0007669"/>
    <property type="project" value="TreeGrafter"/>
</dbReference>
<dbReference type="Pfam" id="PF00254">
    <property type="entry name" value="FKBP_C"/>
    <property type="match status" value="1"/>
</dbReference>
<evidence type="ECO:0000256" key="12">
    <source>
        <dbReference type="HAMAP-Rule" id="MF_00303"/>
    </source>
</evidence>
<accession>A0A501PRK2</accession>
<dbReference type="AlphaFoldDB" id="A0A501PRK2"/>
<dbReference type="NCBIfam" id="TIGR00115">
    <property type="entry name" value="tig"/>
    <property type="match status" value="1"/>
</dbReference>
<keyword evidence="9 12" id="KW-0131">Cell cycle</keyword>
<dbReference type="Pfam" id="PF05697">
    <property type="entry name" value="Trigger_N"/>
    <property type="match status" value="1"/>
</dbReference>
<dbReference type="FunFam" id="3.10.50.40:FF:000001">
    <property type="entry name" value="Trigger factor"/>
    <property type="match status" value="1"/>
</dbReference>
<evidence type="ECO:0000256" key="3">
    <source>
        <dbReference type="ARBA" id="ARBA00013194"/>
    </source>
</evidence>
<dbReference type="PANTHER" id="PTHR30560:SF3">
    <property type="entry name" value="TRIGGER FACTOR-LIKE PROTEIN TIG, CHLOROPLASTIC"/>
    <property type="match status" value="1"/>
</dbReference>
<keyword evidence="7 12" id="KW-0143">Chaperone</keyword>
<dbReference type="PANTHER" id="PTHR30560">
    <property type="entry name" value="TRIGGER FACTOR CHAPERONE AND PEPTIDYL-PROLYL CIS/TRANS ISOMERASE"/>
    <property type="match status" value="1"/>
</dbReference>
<comment type="caution">
    <text evidence="17">The sequence shown here is derived from an EMBL/GenBank/DDBJ whole genome shotgun (WGS) entry which is preliminary data.</text>
</comment>
<name>A0A501PRK2_9PROT</name>
<feature type="domain" description="PPIase FKBP-type" evidence="16">
    <location>
        <begin position="164"/>
        <end position="244"/>
    </location>
</feature>
<evidence type="ECO:0000313" key="17">
    <source>
        <dbReference type="EMBL" id="TPD62875.1"/>
    </source>
</evidence>
<dbReference type="Proteomes" id="UP000319148">
    <property type="component" value="Unassembled WGS sequence"/>
</dbReference>
<proteinExistence type="inferred from homology"/>
<evidence type="ECO:0000256" key="5">
    <source>
        <dbReference type="ARBA" id="ARBA00022618"/>
    </source>
</evidence>
<dbReference type="Gene3D" id="3.30.70.1050">
    <property type="entry name" value="Trigger factor ribosome-binding domain"/>
    <property type="match status" value="1"/>
</dbReference>
<dbReference type="GO" id="GO:0015031">
    <property type="term" value="P:protein transport"/>
    <property type="evidence" value="ECO:0007669"/>
    <property type="project" value="UniProtKB-UniRule"/>
</dbReference>
<dbReference type="InterPro" id="IPR008881">
    <property type="entry name" value="Trigger_fac_ribosome-bd_bac"/>
</dbReference>
<dbReference type="InterPro" id="IPR046357">
    <property type="entry name" value="PPIase_dom_sf"/>
</dbReference>
<evidence type="ECO:0000256" key="6">
    <source>
        <dbReference type="ARBA" id="ARBA00023110"/>
    </source>
</evidence>
<dbReference type="SUPFAM" id="SSF54534">
    <property type="entry name" value="FKBP-like"/>
    <property type="match status" value="1"/>
</dbReference>
<evidence type="ECO:0000256" key="7">
    <source>
        <dbReference type="ARBA" id="ARBA00023186"/>
    </source>
</evidence>
<keyword evidence="6 12" id="KW-0697">Rotamase</keyword>
<comment type="subcellular location">
    <subcellularLocation>
        <location evidence="12">Cytoplasm</location>
    </subcellularLocation>
    <text evidence="12">About half TF is bound to the ribosome near the polypeptide exit tunnel while the other half is free in the cytoplasm.</text>
</comment>
<evidence type="ECO:0000256" key="2">
    <source>
        <dbReference type="ARBA" id="ARBA00005464"/>
    </source>
</evidence>
<feature type="compositionally biased region" description="Basic residues" evidence="15">
    <location>
        <begin position="457"/>
        <end position="478"/>
    </location>
</feature>
<dbReference type="GO" id="GO:0043022">
    <property type="term" value="F:ribosome binding"/>
    <property type="evidence" value="ECO:0007669"/>
    <property type="project" value="TreeGrafter"/>
</dbReference>
<sequence>MQVTETNSEGLKRGYKVVIPAGDIEAKLNSELEKVRAQIRMPGFRPGKAPISLLKKLHGKNLMGQVLEETINSTSADVLEEQKVRPATQPNIAIDEGYEEGKDLEYTMDLEIVPQFDIPDLSKLKLEKLVAEPSKEQIKEALEGIAAQQKNYKAAAKTYKAKDGDAVLIDFVGKLDGEAFEGGAGEDTQLVLGSNTFIPGFEEQLVGVKAGDEKDVNVTFPENYHSEDLAGKAAVFEVKVKEVQKPEDAKVDDELATRLGLSDLAALEEAIKGQLSQETDSLSRTCLKRSLLDALAEMVDFDVPSGMVDMEFEQIWNQLKMDMYREAAEGDADVKPEDIEEPGDDVKEEYKAIAERRVRLGLLLSEVGQQNKVTVGQEEVTRQIAQEARRFPGQEKQVFEFYQNNPQAMAQVRAPLFEEKVVDFILEQATLTEKAVSRDDLIAKLEEDEAAETAKKPAAKKAPAKKPAAKKAPAKKTAPKAAAEKKAPAKKPAAKKAPAKKAAAKKDDA</sequence>
<dbReference type="GO" id="GO:0044183">
    <property type="term" value="F:protein folding chaperone"/>
    <property type="evidence" value="ECO:0007669"/>
    <property type="project" value="TreeGrafter"/>
</dbReference>
<evidence type="ECO:0000256" key="4">
    <source>
        <dbReference type="ARBA" id="ARBA00016902"/>
    </source>
</evidence>
<dbReference type="GO" id="GO:0003755">
    <property type="term" value="F:peptidyl-prolyl cis-trans isomerase activity"/>
    <property type="evidence" value="ECO:0007669"/>
    <property type="project" value="UniProtKB-UniRule"/>
</dbReference>
<dbReference type="GO" id="GO:0051301">
    <property type="term" value="P:cell division"/>
    <property type="evidence" value="ECO:0007669"/>
    <property type="project" value="UniProtKB-KW"/>
</dbReference>
<dbReference type="InterPro" id="IPR036611">
    <property type="entry name" value="Trigger_fac_ribosome-bd_sf"/>
</dbReference>